<reference evidence="1" key="1">
    <citation type="submission" date="2014-09" db="EMBL/GenBank/DDBJ databases">
        <authorList>
            <person name="Magalhaes I.L.F."/>
            <person name="Oliveira U."/>
            <person name="Santos F.R."/>
            <person name="Vidigal T.H.D.A."/>
            <person name="Brescovit A.D."/>
            <person name="Santos A.J."/>
        </authorList>
    </citation>
    <scope>NUCLEOTIDE SEQUENCE</scope>
    <source>
        <tissue evidence="1">Shoot tissue taken approximately 20 cm above the soil surface</tissue>
    </source>
</reference>
<evidence type="ECO:0000313" key="1">
    <source>
        <dbReference type="EMBL" id="JAD77777.1"/>
    </source>
</evidence>
<proteinExistence type="predicted"/>
<reference evidence="1" key="2">
    <citation type="journal article" date="2015" name="Data Brief">
        <title>Shoot transcriptome of the giant reed, Arundo donax.</title>
        <authorList>
            <person name="Barrero R.A."/>
            <person name="Guerrero F.D."/>
            <person name="Moolhuijzen P."/>
            <person name="Goolsby J.A."/>
            <person name="Tidwell J."/>
            <person name="Bellgard S.E."/>
            <person name="Bellgard M.I."/>
        </authorList>
    </citation>
    <scope>NUCLEOTIDE SEQUENCE</scope>
    <source>
        <tissue evidence="1">Shoot tissue taken approximately 20 cm above the soil surface</tissue>
    </source>
</reference>
<sequence>MPRWHSLFSKIIRNRSVCLYHGIFQIQASLQKMVPLPYELDYLSLNLLVMGQAC</sequence>
<organism evidence="1">
    <name type="scientific">Arundo donax</name>
    <name type="common">Giant reed</name>
    <name type="synonym">Donax arundinaceus</name>
    <dbReference type="NCBI Taxonomy" id="35708"/>
    <lineage>
        <taxon>Eukaryota</taxon>
        <taxon>Viridiplantae</taxon>
        <taxon>Streptophyta</taxon>
        <taxon>Embryophyta</taxon>
        <taxon>Tracheophyta</taxon>
        <taxon>Spermatophyta</taxon>
        <taxon>Magnoliopsida</taxon>
        <taxon>Liliopsida</taxon>
        <taxon>Poales</taxon>
        <taxon>Poaceae</taxon>
        <taxon>PACMAD clade</taxon>
        <taxon>Arundinoideae</taxon>
        <taxon>Arundineae</taxon>
        <taxon>Arundo</taxon>
    </lineage>
</organism>
<dbReference type="EMBL" id="GBRH01220118">
    <property type="protein sequence ID" value="JAD77777.1"/>
    <property type="molecule type" value="Transcribed_RNA"/>
</dbReference>
<name>A0A0A9D1Y9_ARUDO</name>
<protein>
    <submittedName>
        <fullName evidence="1">Uncharacterized protein</fullName>
    </submittedName>
</protein>
<accession>A0A0A9D1Y9</accession>
<dbReference type="AlphaFoldDB" id="A0A0A9D1Y9"/>